<proteinExistence type="predicted"/>
<evidence type="ECO:0000256" key="2">
    <source>
        <dbReference type="ARBA" id="ARBA00023315"/>
    </source>
</evidence>
<dbReference type="GO" id="GO:0016747">
    <property type="term" value="F:acyltransferase activity, transferring groups other than amino-acyl groups"/>
    <property type="evidence" value="ECO:0007669"/>
    <property type="project" value="UniProtKB-ARBA"/>
</dbReference>
<dbReference type="Proteomes" id="UP000467841">
    <property type="component" value="Unassembled WGS sequence"/>
</dbReference>
<dbReference type="Gene3D" id="3.30.559.10">
    <property type="entry name" value="Chloramphenicol acetyltransferase-like domain"/>
    <property type="match status" value="1"/>
</dbReference>
<accession>A0A6D2L108</accession>
<reference evidence="3" key="1">
    <citation type="submission" date="2020-01" db="EMBL/GenBank/DDBJ databases">
        <authorList>
            <person name="Mishra B."/>
        </authorList>
    </citation>
    <scope>NUCLEOTIDE SEQUENCE [LARGE SCALE GENOMIC DNA]</scope>
</reference>
<sequence length="278" mass="30786">MIEIVRSLKQDKTNKRSLSPLPARELRDDVVLATLVLSRDDVDRLRERVKSQSPDPPLHLSAFVIAYAYAWTCFVKARGGDGERSVGFLLVGDFRERLDPPLPSTYFGNCVFPEGSYNQKAADFAEEKGFVNAVEILSDLVKGLSSRRIETIAKAFRDGFDSQGESSQFGTIAGSNRLGVYESDFGWGRPVKVDVVSIDQGQAMSMAERRDESGGVEIGMGLKKAEMDLVVSILYHRMLIRKLLKFGKLLSEKLSAKAPDGPTKVKILMEIATEHNVV</sequence>
<comment type="caution">
    <text evidence="3">The sequence shown here is derived from an EMBL/GenBank/DDBJ whole genome shotgun (WGS) entry which is preliminary data.</text>
</comment>
<dbReference type="OrthoDB" id="1862401at2759"/>
<dbReference type="AlphaFoldDB" id="A0A6D2L108"/>
<evidence type="ECO:0000313" key="3">
    <source>
        <dbReference type="EMBL" id="CAA7053208.1"/>
    </source>
</evidence>
<keyword evidence="4" id="KW-1185">Reference proteome</keyword>
<dbReference type="SUPFAM" id="SSF52777">
    <property type="entry name" value="CoA-dependent acyltransferases"/>
    <property type="match status" value="1"/>
</dbReference>
<dbReference type="InterPro" id="IPR023213">
    <property type="entry name" value="CAT-like_dom_sf"/>
</dbReference>
<dbReference type="EMBL" id="CACVBM020001527">
    <property type="protein sequence ID" value="CAA7053208.1"/>
    <property type="molecule type" value="Genomic_DNA"/>
</dbReference>
<name>A0A6D2L108_9BRAS</name>
<gene>
    <name evidence="3" type="ORF">MERR_LOCUS40443</name>
</gene>
<organism evidence="3 4">
    <name type="scientific">Microthlaspi erraticum</name>
    <dbReference type="NCBI Taxonomy" id="1685480"/>
    <lineage>
        <taxon>Eukaryota</taxon>
        <taxon>Viridiplantae</taxon>
        <taxon>Streptophyta</taxon>
        <taxon>Embryophyta</taxon>
        <taxon>Tracheophyta</taxon>
        <taxon>Spermatophyta</taxon>
        <taxon>Magnoliopsida</taxon>
        <taxon>eudicotyledons</taxon>
        <taxon>Gunneridae</taxon>
        <taxon>Pentapetalae</taxon>
        <taxon>rosids</taxon>
        <taxon>malvids</taxon>
        <taxon>Brassicales</taxon>
        <taxon>Brassicaceae</taxon>
        <taxon>Coluteocarpeae</taxon>
        <taxon>Microthlaspi</taxon>
    </lineage>
</organism>
<keyword evidence="1" id="KW-0808">Transferase</keyword>
<dbReference type="Pfam" id="PF02458">
    <property type="entry name" value="Transferase"/>
    <property type="match status" value="1"/>
</dbReference>
<evidence type="ECO:0000313" key="4">
    <source>
        <dbReference type="Proteomes" id="UP000467841"/>
    </source>
</evidence>
<dbReference type="PANTHER" id="PTHR31625">
    <property type="match status" value="1"/>
</dbReference>
<protein>
    <submittedName>
        <fullName evidence="3">Uncharacterized protein</fullName>
    </submittedName>
</protein>
<evidence type="ECO:0000256" key="1">
    <source>
        <dbReference type="ARBA" id="ARBA00022679"/>
    </source>
</evidence>
<dbReference type="InterPro" id="IPR051504">
    <property type="entry name" value="Plant_metabolite_acyltrans"/>
</dbReference>
<dbReference type="FunFam" id="3.30.559.10:FF:000035">
    <property type="entry name" value="Phenolic glucoside malonyltransferase 1"/>
    <property type="match status" value="1"/>
</dbReference>
<keyword evidence="2" id="KW-0012">Acyltransferase</keyword>